<keyword evidence="3" id="KW-0808">Transferase</keyword>
<dbReference type="GO" id="GO:0000166">
    <property type="term" value="F:nucleotide binding"/>
    <property type="evidence" value="ECO:0007669"/>
    <property type="project" value="UniProtKB-KW"/>
</dbReference>
<dbReference type="InterPro" id="IPR052390">
    <property type="entry name" value="tRNA_nt/polyA_polymerase"/>
</dbReference>
<dbReference type="GO" id="GO:0000049">
    <property type="term" value="F:tRNA binding"/>
    <property type="evidence" value="ECO:0007669"/>
    <property type="project" value="UniProtKB-KW"/>
</dbReference>
<keyword evidence="7" id="KW-0547">Nucleotide-binding</keyword>
<dbReference type="InterPro" id="IPR043519">
    <property type="entry name" value="NT_sf"/>
</dbReference>
<keyword evidence="4" id="KW-0819">tRNA processing</keyword>
<evidence type="ECO:0000259" key="11">
    <source>
        <dbReference type="Pfam" id="PF12627"/>
    </source>
</evidence>
<dbReference type="EMBL" id="BARW01007961">
    <property type="protein sequence ID" value="GAI78563.1"/>
    <property type="molecule type" value="Genomic_DNA"/>
</dbReference>
<evidence type="ECO:0000256" key="7">
    <source>
        <dbReference type="ARBA" id="ARBA00022741"/>
    </source>
</evidence>
<keyword evidence="2" id="KW-0820">tRNA-binding</keyword>
<dbReference type="GO" id="GO:0016779">
    <property type="term" value="F:nucleotidyltransferase activity"/>
    <property type="evidence" value="ECO:0007669"/>
    <property type="project" value="UniProtKB-KW"/>
</dbReference>
<keyword evidence="8" id="KW-0460">Magnesium</keyword>
<evidence type="ECO:0000256" key="5">
    <source>
        <dbReference type="ARBA" id="ARBA00022695"/>
    </source>
</evidence>
<evidence type="ECO:0008006" key="13">
    <source>
        <dbReference type="Google" id="ProtNLM"/>
    </source>
</evidence>
<evidence type="ECO:0000313" key="12">
    <source>
        <dbReference type="EMBL" id="GAI78563.1"/>
    </source>
</evidence>
<keyword evidence="5" id="KW-0548">Nucleotidyltransferase</keyword>
<dbReference type="AlphaFoldDB" id="X1RDC0"/>
<evidence type="ECO:0000256" key="6">
    <source>
        <dbReference type="ARBA" id="ARBA00022723"/>
    </source>
</evidence>
<proteinExistence type="predicted"/>
<dbReference type="Gene3D" id="1.10.3090.10">
    <property type="entry name" value="cca-adding enzyme, domain 2"/>
    <property type="match status" value="1"/>
</dbReference>
<feature type="domain" description="tRNA nucleotidyltransferase/poly(A) polymerase RNA and SrmB- binding" evidence="11">
    <location>
        <begin position="112"/>
        <end position="171"/>
    </location>
</feature>
<evidence type="ECO:0000259" key="10">
    <source>
        <dbReference type="Pfam" id="PF01743"/>
    </source>
</evidence>
<dbReference type="PANTHER" id="PTHR47788">
    <property type="entry name" value="POLYA POLYMERASE"/>
    <property type="match status" value="1"/>
</dbReference>
<dbReference type="GO" id="GO:0008033">
    <property type="term" value="P:tRNA processing"/>
    <property type="evidence" value="ECO:0007669"/>
    <property type="project" value="UniProtKB-KW"/>
</dbReference>
<dbReference type="Pfam" id="PF12627">
    <property type="entry name" value="PolyA_pol_RNAbd"/>
    <property type="match status" value="1"/>
</dbReference>
<dbReference type="Pfam" id="PF01743">
    <property type="entry name" value="PolyA_pol"/>
    <property type="match status" value="1"/>
</dbReference>
<evidence type="ECO:0000256" key="2">
    <source>
        <dbReference type="ARBA" id="ARBA00022555"/>
    </source>
</evidence>
<organism evidence="12">
    <name type="scientific">marine sediment metagenome</name>
    <dbReference type="NCBI Taxonomy" id="412755"/>
    <lineage>
        <taxon>unclassified sequences</taxon>
        <taxon>metagenomes</taxon>
        <taxon>ecological metagenomes</taxon>
    </lineage>
</organism>
<feature type="non-terminal residue" evidence="12">
    <location>
        <position position="1"/>
    </location>
</feature>
<evidence type="ECO:0000256" key="9">
    <source>
        <dbReference type="ARBA" id="ARBA00022884"/>
    </source>
</evidence>
<gene>
    <name evidence="12" type="ORF">S12H4_16458</name>
</gene>
<reference evidence="12" key="1">
    <citation type="journal article" date="2014" name="Front. Microbiol.">
        <title>High frequency of phylogenetically diverse reductive dehalogenase-homologous genes in deep subseafloor sedimentary metagenomes.</title>
        <authorList>
            <person name="Kawai M."/>
            <person name="Futagami T."/>
            <person name="Toyoda A."/>
            <person name="Takaki Y."/>
            <person name="Nishi S."/>
            <person name="Hori S."/>
            <person name="Arai W."/>
            <person name="Tsubouchi T."/>
            <person name="Morono Y."/>
            <person name="Uchiyama I."/>
            <person name="Ito T."/>
            <person name="Fujiyama A."/>
            <person name="Inagaki F."/>
            <person name="Takami H."/>
        </authorList>
    </citation>
    <scope>NUCLEOTIDE SEQUENCE</scope>
    <source>
        <strain evidence="12">Expedition CK06-06</strain>
    </source>
</reference>
<comment type="caution">
    <text evidence="12">The sequence shown here is derived from an EMBL/GenBank/DDBJ whole genome shotgun (WGS) entry which is preliminary data.</text>
</comment>
<feature type="domain" description="Poly A polymerase head" evidence="10">
    <location>
        <begin position="4"/>
        <end position="87"/>
    </location>
</feature>
<keyword evidence="9" id="KW-0694">RNA-binding</keyword>
<dbReference type="PANTHER" id="PTHR47788:SF1">
    <property type="entry name" value="A-ADDING TRNA NUCLEOTIDYLTRANSFERASE"/>
    <property type="match status" value="1"/>
</dbReference>
<evidence type="ECO:0000256" key="3">
    <source>
        <dbReference type="ARBA" id="ARBA00022679"/>
    </source>
</evidence>
<evidence type="ECO:0000256" key="1">
    <source>
        <dbReference type="ARBA" id="ARBA00001946"/>
    </source>
</evidence>
<sequence length="286" mass="32818">GKITTHPRFNTAKLQWNKWSIDLATARSETYAKPGALPRVKPGCLSNDLSRRDFTINTMAIEINPSRYGELIDQYGGMDDLKHKLIRVLHEKSFIDDATRIWRGLRYEQRLDFQLESNTLQLLKRDIPMLDTLSGDRIRHELELILKEKYPEKVLHRAEELNVLHRLHPCLKGNGWLAEKFGQARQLNYPDLPPVGLYLALLAYRLTNEESEHLISRLRLPKPLAQTLRDTISIKTELQSLANPRLAPSSIYYLLHHCSLTAIIANSLACDSPVAELVFSQPSRPQ</sequence>
<dbReference type="GO" id="GO:0046872">
    <property type="term" value="F:metal ion binding"/>
    <property type="evidence" value="ECO:0007669"/>
    <property type="project" value="UniProtKB-KW"/>
</dbReference>
<accession>X1RDC0</accession>
<evidence type="ECO:0000256" key="8">
    <source>
        <dbReference type="ARBA" id="ARBA00022842"/>
    </source>
</evidence>
<dbReference type="SUPFAM" id="SSF81301">
    <property type="entry name" value="Nucleotidyltransferase"/>
    <property type="match status" value="1"/>
</dbReference>
<comment type="cofactor">
    <cofactor evidence="1">
        <name>Mg(2+)</name>
        <dbReference type="ChEBI" id="CHEBI:18420"/>
    </cofactor>
</comment>
<evidence type="ECO:0000256" key="4">
    <source>
        <dbReference type="ARBA" id="ARBA00022694"/>
    </source>
</evidence>
<protein>
    <recommendedName>
        <fullName evidence="13">Poly A polymerase head domain-containing protein</fullName>
    </recommendedName>
</protein>
<name>X1RDC0_9ZZZZ</name>
<dbReference type="InterPro" id="IPR002646">
    <property type="entry name" value="PolA_pol_head_dom"/>
</dbReference>
<dbReference type="SUPFAM" id="SSF81891">
    <property type="entry name" value="Poly A polymerase C-terminal region-like"/>
    <property type="match status" value="1"/>
</dbReference>
<dbReference type="Gene3D" id="3.30.460.10">
    <property type="entry name" value="Beta Polymerase, domain 2"/>
    <property type="match status" value="1"/>
</dbReference>
<keyword evidence="6" id="KW-0479">Metal-binding</keyword>
<dbReference type="InterPro" id="IPR032828">
    <property type="entry name" value="PolyA_RNA-bd"/>
</dbReference>